<dbReference type="SUPFAM" id="SSF48371">
    <property type="entry name" value="ARM repeat"/>
    <property type="match status" value="1"/>
</dbReference>
<dbReference type="InterPro" id="IPR016024">
    <property type="entry name" value="ARM-type_fold"/>
</dbReference>
<organism evidence="2 3">
    <name type="scientific">Olea europaea subsp. europaea</name>
    <dbReference type="NCBI Taxonomy" id="158383"/>
    <lineage>
        <taxon>Eukaryota</taxon>
        <taxon>Viridiplantae</taxon>
        <taxon>Streptophyta</taxon>
        <taxon>Embryophyta</taxon>
        <taxon>Tracheophyta</taxon>
        <taxon>Spermatophyta</taxon>
        <taxon>Magnoliopsida</taxon>
        <taxon>eudicotyledons</taxon>
        <taxon>Gunneridae</taxon>
        <taxon>Pentapetalae</taxon>
        <taxon>asterids</taxon>
        <taxon>lamiids</taxon>
        <taxon>Lamiales</taxon>
        <taxon>Oleaceae</taxon>
        <taxon>Oleeae</taxon>
        <taxon>Olea</taxon>
    </lineage>
</organism>
<dbReference type="Pfam" id="PF21052">
    <property type="entry name" value="EFR3_ARM"/>
    <property type="match status" value="1"/>
</dbReference>
<keyword evidence="1" id="KW-0175">Coiled coil</keyword>
<reference evidence="2 3" key="1">
    <citation type="submission" date="2019-12" db="EMBL/GenBank/DDBJ databases">
        <authorList>
            <person name="Alioto T."/>
            <person name="Alioto T."/>
            <person name="Gomez Garrido J."/>
        </authorList>
    </citation>
    <scope>NUCLEOTIDE SEQUENCE [LARGE SCALE GENOMIC DNA]</scope>
</reference>
<protein>
    <submittedName>
        <fullName evidence="2">EFR3 homolog B</fullName>
    </submittedName>
</protein>
<dbReference type="InterPro" id="IPR049152">
    <property type="entry name" value="EFR3-like_ARM"/>
</dbReference>
<accession>A0A8S0RBK6</accession>
<dbReference type="EMBL" id="CACTIH010002370">
    <property type="protein sequence ID" value="CAA2976161.1"/>
    <property type="molecule type" value="Genomic_DNA"/>
</dbReference>
<evidence type="ECO:0000256" key="1">
    <source>
        <dbReference type="SAM" id="Coils"/>
    </source>
</evidence>
<dbReference type="Gramene" id="OE9A024222T1">
    <property type="protein sequence ID" value="OE9A024222C1"/>
    <property type="gene ID" value="OE9A024222"/>
</dbReference>
<dbReference type="OrthoDB" id="19232at2759"/>
<dbReference type="AlphaFoldDB" id="A0A8S0RBK6"/>
<evidence type="ECO:0000313" key="2">
    <source>
        <dbReference type="EMBL" id="CAA2976161.1"/>
    </source>
</evidence>
<dbReference type="InterPro" id="IPR055296">
    <property type="entry name" value="SRL2-like"/>
</dbReference>
<proteinExistence type="predicted"/>
<dbReference type="PANTHER" id="PTHR46087:SF9">
    <property type="entry name" value="ARM REPEAT SUPERFAMILY PROTEIN"/>
    <property type="match status" value="1"/>
</dbReference>
<name>A0A8S0RBK6_OLEEU</name>
<comment type="caution">
    <text evidence="2">The sequence shown here is derived from an EMBL/GenBank/DDBJ whole genome shotgun (WGS) entry which is preliminary data.</text>
</comment>
<keyword evidence="3" id="KW-1185">Reference proteome</keyword>
<dbReference type="PANTHER" id="PTHR46087">
    <property type="entry name" value="PUTATIVE, EXPRESSED-RELATED"/>
    <property type="match status" value="1"/>
</dbReference>
<evidence type="ECO:0000313" key="3">
    <source>
        <dbReference type="Proteomes" id="UP000594638"/>
    </source>
</evidence>
<sequence>MSAVSGLISRQVLPACGGLCFFCPAMRARSRQPVKRYKKLIAGIFTRSQDGEPNDRMIGKLCEYATKNPFRIPKITSSLEQRCYKELRSKNVESAKIVIYIYRKLLVSCKEQISLFANSLLSIMHTLLDQTDQDEMLIIGSHSLFDFINNQKDGTYMSNLEGFIPKLCQMAQEGGDDERAKHLRAAGLQALSAMVCFMGEYSNISVKFDDIVSVVLENYGGIDKESNDPNESHWVQEVFKFEGHASPSPEVATKFPSWRMIVNEKGEHNSRNPCFWSRVCLHNMAKLGKEATTMRRILDSLFRYFDNTNQWPADHGIALPVLKDMQLLMDDLGHNTHSLLSILVKHLDHKNVLKQPEMQLDIVSGATSLIRLAKVQSSLAIVTAMSDVMRHMRKSIQYSLDDANLGIESIKWNRVFYEALDDCLTELSYKVGDASPILDVMAVMLENISSITAIARSTVFAVYRTAQIVASIPNLSYHNKAFPEALFHQLLPAMVHPDHETRVVAHRIFSVVLVPSSICPQPSSAAPELKTIEFPRTLSRTVSVFSSSAALFEKLKNQRNSSRENLNELNNQKSVDEEEQLNNNSGMLNRIKSTFSQVNSFRNSPASDVDSVTKSSKDMDAIPLRLSSHHITLLLSSIWAQSISPANMPENYEAIAHTYSLVLLFSRAKNSQRDALIQCFQLAFSLQSVSLAERGPLPPSRRRSLYVLSASMIIFASKAYSIPIVPCVKAMLSDKMVDPFLSLVKECKLQTVNAGSDAKTVYGSKEDDNSALNCLSEMKLTEDPTQESLVSVIVKNLDNLSDFEESTIQDQLLKEFKPDDVCPMGAQLFTDTPNRVHQLNSNKHKSVEKAASIIGIDYYFPDSVGSSFAHDPNLANEIPHLLSVDQLLESVLETAQEVGRLSVCTGPDASYNEMANHCESLLMGKQQKMSLINRHSRGSLSSISSKNSDEADKQMVSHVLADLGFQKDRKPILEVPKIPRQPSIGEVSMLRPAEYKHHPQSFMLPASSPYDNFLKAAGC</sequence>
<gene>
    <name evidence="2" type="ORF">OLEA9_A024222</name>
</gene>
<feature type="coiled-coil region" evidence="1">
    <location>
        <begin position="552"/>
        <end position="579"/>
    </location>
</feature>
<dbReference type="Proteomes" id="UP000594638">
    <property type="component" value="Unassembled WGS sequence"/>
</dbReference>